<name>A0ABU5UW85_NODSP</name>
<dbReference type="Pfam" id="PF14238">
    <property type="entry name" value="DUF4340"/>
    <property type="match status" value="1"/>
</dbReference>
<dbReference type="Proteomes" id="UP001303285">
    <property type="component" value="Unassembled WGS sequence"/>
</dbReference>
<protein>
    <submittedName>
        <fullName evidence="3">DUF4340 domain-containing protein</fullName>
    </submittedName>
</protein>
<evidence type="ECO:0000259" key="2">
    <source>
        <dbReference type="Pfam" id="PF14238"/>
    </source>
</evidence>
<evidence type="ECO:0000313" key="3">
    <source>
        <dbReference type="EMBL" id="MEA5609310.1"/>
    </source>
</evidence>
<feature type="compositionally biased region" description="Basic and acidic residues" evidence="1">
    <location>
        <begin position="188"/>
        <end position="203"/>
    </location>
</feature>
<sequence length="203" mass="23085">MKLPRTTLILISLALGLSGFVYFYEIQGKTQREEVKKQQQQIFSFTEDDIQSLTVKTQDITLNLERNTEAENSRWLLTYPTTEPANDAIVAYLTNLLVKGESDRTLSIPANQRAEFGLEQPLATININLKNQKTHQLILGKPDFNNRFLYAQADAGTPENDNINVLLVSRDFANAVNRELSEWQPPKDTSEDKKSPENETIKN</sequence>
<proteinExistence type="predicted"/>
<evidence type="ECO:0000313" key="4">
    <source>
        <dbReference type="Proteomes" id="UP001303285"/>
    </source>
</evidence>
<reference evidence="3 4" key="1">
    <citation type="submission" date="2023-12" db="EMBL/GenBank/DDBJ databases">
        <title>Baltic Sea Cyanobacteria.</title>
        <authorList>
            <person name="Delbaje E."/>
            <person name="Fewer D.P."/>
            <person name="Shishido T.K."/>
        </authorList>
    </citation>
    <scope>NUCLEOTIDE SEQUENCE [LARGE SCALE GENOMIC DNA]</scope>
    <source>
        <strain evidence="3 4">UHCC 0060</strain>
    </source>
</reference>
<gene>
    <name evidence="3" type="ORF">VB695_14775</name>
</gene>
<dbReference type="InterPro" id="IPR025641">
    <property type="entry name" value="DUF4340"/>
</dbReference>
<keyword evidence="4" id="KW-1185">Reference proteome</keyword>
<feature type="region of interest" description="Disordered" evidence="1">
    <location>
        <begin position="179"/>
        <end position="203"/>
    </location>
</feature>
<comment type="caution">
    <text evidence="3">The sequence shown here is derived from an EMBL/GenBank/DDBJ whole genome shotgun (WGS) entry which is preliminary data.</text>
</comment>
<feature type="domain" description="DUF4340" evidence="2">
    <location>
        <begin position="75"/>
        <end position="184"/>
    </location>
</feature>
<dbReference type="RefSeq" id="WP_006198400.1">
    <property type="nucleotide sequence ID" value="NZ_JAYGHK010000047.1"/>
</dbReference>
<dbReference type="EMBL" id="JAYGHK010000047">
    <property type="protein sequence ID" value="MEA5609310.1"/>
    <property type="molecule type" value="Genomic_DNA"/>
</dbReference>
<accession>A0ABU5UW85</accession>
<evidence type="ECO:0000256" key="1">
    <source>
        <dbReference type="SAM" id="MobiDB-lite"/>
    </source>
</evidence>
<organism evidence="3 4">
    <name type="scientific">Nodularia spumigena UHCC 0060</name>
    <dbReference type="NCBI Taxonomy" id="3110300"/>
    <lineage>
        <taxon>Bacteria</taxon>
        <taxon>Bacillati</taxon>
        <taxon>Cyanobacteriota</taxon>
        <taxon>Cyanophyceae</taxon>
        <taxon>Nostocales</taxon>
        <taxon>Nodulariaceae</taxon>
        <taxon>Nodularia</taxon>
    </lineage>
</organism>